<protein>
    <submittedName>
        <fullName evidence="1">Uncharacterized protein</fullName>
    </submittedName>
</protein>
<dbReference type="EMBL" id="JAAGAX010000005">
    <property type="protein sequence ID" value="KAF2315473.1"/>
    <property type="molecule type" value="Genomic_DNA"/>
</dbReference>
<organism evidence="1 2">
    <name type="scientific">Hevea brasiliensis</name>
    <name type="common">Para rubber tree</name>
    <name type="synonym">Siphonia brasiliensis</name>
    <dbReference type="NCBI Taxonomy" id="3981"/>
    <lineage>
        <taxon>Eukaryota</taxon>
        <taxon>Viridiplantae</taxon>
        <taxon>Streptophyta</taxon>
        <taxon>Embryophyta</taxon>
        <taxon>Tracheophyta</taxon>
        <taxon>Spermatophyta</taxon>
        <taxon>Magnoliopsida</taxon>
        <taxon>eudicotyledons</taxon>
        <taxon>Gunneridae</taxon>
        <taxon>Pentapetalae</taxon>
        <taxon>rosids</taxon>
        <taxon>fabids</taxon>
        <taxon>Malpighiales</taxon>
        <taxon>Euphorbiaceae</taxon>
        <taxon>Crotonoideae</taxon>
        <taxon>Micrandreae</taxon>
        <taxon>Hevea</taxon>
    </lineage>
</organism>
<reference evidence="1 2" key="1">
    <citation type="journal article" date="2020" name="Mol. Plant">
        <title>The Chromosome-Based Rubber Tree Genome Provides New Insights into Spurge Genome Evolution and Rubber Biosynthesis.</title>
        <authorList>
            <person name="Liu J."/>
            <person name="Shi C."/>
            <person name="Shi C.C."/>
            <person name="Li W."/>
            <person name="Zhang Q.J."/>
            <person name="Zhang Y."/>
            <person name="Li K."/>
            <person name="Lu H.F."/>
            <person name="Shi C."/>
            <person name="Zhu S.T."/>
            <person name="Xiao Z.Y."/>
            <person name="Nan H."/>
            <person name="Yue Y."/>
            <person name="Zhu X.G."/>
            <person name="Wu Y."/>
            <person name="Hong X.N."/>
            <person name="Fan G.Y."/>
            <person name="Tong Y."/>
            <person name="Zhang D."/>
            <person name="Mao C.L."/>
            <person name="Liu Y.L."/>
            <person name="Hao S.J."/>
            <person name="Liu W.Q."/>
            <person name="Lv M.Q."/>
            <person name="Zhang H.B."/>
            <person name="Liu Y."/>
            <person name="Hu-Tang G.R."/>
            <person name="Wang J.P."/>
            <person name="Wang J.H."/>
            <person name="Sun Y.H."/>
            <person name="Ni S.B."/>
            <person name="Chen W.B."/>
            <person name="Zhang X.C."/>
            <person name="Jiao Y.N."/>
            <person name="Eichler E.E."/>
            <person name="Li G.H."/>
            <person name="Liu X."/>
            <person name="Gao L.Z."/>
        </authorList>
    </citation>
    <scope>NUCLEOTIDE SEQUENCE [LARGE SCALE GENOMIC DNA]</scope>
    <source>
        <strain evidence="2">cv. GT1</strain>
        <tissue evidence="1">Leaf</tissue>
    </source>
</reference>
<keyword evidence="2" id="KW-1185">Reference proteome</keyword>
<evidence type="ECO:0000313" key="1">
    <source>
        <dbReference type="EMBL" id="KAF2315473.1"/>
    </source>
</evidence>
<proteinExistence type="predicted"/>
<dbReference type="Proteomes" id="UP000467840">
    <property type="component" value="Chromosome 15"/>
</dbReference>
<comment type="caution">
    <text evidence="1">The sequence shown here is derived from an EMBL/GenBank/DDBJ whole genome shotgun (WGS) entry which is preliminary data.</text>
</comment>
<sequence>MASIRLKCTQKKRISKRHGSCPLDLGSITLAELLHLMAALHRNPQRGCSWASASNGFSYFLLMIGLKVATTESVPFVAVGIDQGNRFIVDQYGGGRRRGLVEGCGGAGALGGVGVRLILRSRRMRAPLSVGWERANVRHGMGCAHPRPALGQKRSTS</sequence>
<accession>A0A6A6MTF8</accession>
<name>A0A6A6MTF8_HEVBR</name>
<evidence type="ECO:0000313" key="2">
    <source>
        <dbReference type="Proteomes" id="UP000467840"/>
    </source>
</evidence>
<dbReference type="AlphaFoldDB" id="A0A6A6MTF8"/>
<gene>
    <name evidence="1" type="ORF">GH714_039336</name>
</gene>